<keyword evidence="6" id="KW-0493">Microtubule</keyword>
<proteinExistence type="inferred from homology"/>
<dbReference type="GO" id="GO:0005874">
    <property type="term" value="C:microtubule"/>
    <property type="evidence" value="ECO:0007669"/>
    <property type="project" value="UniProtKB-KW"/>
</dbReference>
<keyword evidence="9" id="KW-0539">Nucleus</keyword>
<sequence length="974" mass="107880">MFPLGRRVGAYLRKLIKAMACTGDGAEPRSVRTTFNWLSPSSTAAMEISSQLKEVFRLIDSNGDGKISPPELCELLLCMGHERATAAQEAEVMVREADCNGDGFIDLDEFMEAVGGGGSGSGGDMSGTREELMEAFRVFDVDGNGFISAEELRTVLVRLGHGKCSLRECRLMIRAVDRNGDGLVDFDEFWSMMTAGACWKVCQIACMARLSSDQLLQLETACGSILYELQIIWDEVGESDAERDKTLLELEQECLDVYRRKVDQANRCRAQLRQAIADSEAELAAICSALGEPPVHIRQSNHRTGSLKEELKSIGPQLEEMRKRKVERWNQFLEVIEQIRKISVEITSSEGNQSKLAVDESDLSARKLEDLYRQLESLQKEKSDRLKQVMEHLSTLNALCSVLGVDFKETVREIHPSLDESEVPKSVSNATIERLSIAIGRLREIKVERMHKLQDLASTMLELWNLMDTPTKEQRLFQNVTSNIAASEQEITGANTLSLDFLNFVEAEVLRLEQLKVSKMKELVLKKKTELEELRRRAHLVAEAANDAELAISAIESGAIDASFILEQIEDQISTVKEEAFSRKDILERVEKWLPACEEEAWLEEYNRDENRYNAGRGAHLALKRAEKARVLVNKIPAMIETLAAKITQWEKERGAEFTYDGVSISSHVRLLSMLEEYTVVRQEKEQERKRQRDQKKLQGQLIAEQEALYGSKPSPLKPQSAKKVHRTSNGGPSRRLSLGGAAMQPPKPDYLHSAKSGRSTKKMDDLGTLSPGARGLDIAGLPMKKLSFTAHQEMGAPRKPFAPLAPVNHIPSTPSRPITFAFEDNMTSKGLTSTPKTPAAAPMATSKPISSAIEEIAMPAPTPKTPAAAPMPTPSKPIAMTSNAMPAPAPKTQAAAPMPAPSKPFTSAIEENKTLNAMPAPTPKTPAAAPMPMQVATTPAPTCLFKEAAPRVAPVEELEYSFEERRLAFYRSR</sequence>
<dbReference type="GO" id="GO:0005819">
    <property type="term" value="C:spindle"/>
    <property type="evidence" value="ECO:0007669"/>
    <property type="project" value="TreeGrafter"/>
</dbReference>
<dbReference type="Gene3D" id="1.20.58.1520">
    <property type="match status" value="1"/>
</dbReference>
<feature type="domain" description="EF-hand" evidence="12">
    <location>
        <begin position="127"/>
        <end position="162"/>
    </location>
</feature>
<evidence type="ECO:0000256" key="8">
    <source>
        <dbReference type="ARBA" id="ARBA00022837"/>
    </source>
</evidence>
<dbReference type="SMART" id="SM00054">
    <property type="entry name" value="EFh"/>
    <property type="match status" value="4"/>
</dbReference>
<dbReference type="EMBL" id="CP097507">
    <property type="protein sequence ID" value="URE07526.1"/>
    <property type="molecule type" value="Genomic_DNA"/>
</dbReference>
<gene>
    <name evidence="13" type="ORF">MUK42_21608</name>
</gene>
<feature type="region of interest" description="Disordered" evidence="11">
    <location>
        <begin position="707"/>
        <end position="769"/>
    </location>
</feature>
<dbReference type="InterPro" id="IPR018247">
    <property type="entry name" value="EF_Hand_1_Ca_BS"/>
</dbReference>
<dbReference type="Pfam" id="PF03999">
    <property type="entry name" value="MAP65_ASE1"/>
    <property type="match status" value="1"/>
</dbReference>
<keyword evidence="14" id="KW-1185">Reference proteome</keyword>
<feature type="coiled-coil region" evidence="10">
    <location>
        <begin position="361"/>
        <end position="388"/>
    </location>
</feature>
<evidence type="ECO:0000313" key="14">
    <source>
        <dbReference type="Proteomes" id="UP001055439"/>
    </source>
</evidence>
<evidence type="ECO:0000256" key="6">
    <source>
        <dbReference type="ARBA" id="ARBA00022701"/>
    </source>
</evidence>
<dbReference type="Proteomes" id="UP001055439">
    <property type="component" value="Chromosome 5"/>
</dbReference>
<dbReference type="OrthoDB" id="642895at2759"/>
<dbReference type="InterPro" id="IPR007145">
    <property type="entry name" value="MAP65_Ase1_PRC1"/>
</dbReference>
<dbReference type="GO" id="GO:0005634">
    <property type="term" value="C:nucleus"/>
    <property type="evidence" value="ECO:0007669"/>
    <property type="project" value="UniProtKB-SubCell"/>
</dbReference>
<protein>
    <submittedName>
        <fullName evidence="13">Calcium-binding protein</fullName>
    </submittedName>
</protein>
<dbReference type="Gene3D" id="1.10.238.10">
    <property type="entry name" value="EF-hand"/>
    <property type="match status" value="2"/>
</dbReference>
<feature type="domain" description="EF-hand" evidence="12">
    <location>
        <begin position="47"/>
        <end position="82"/>
    </location>
</feature>
<dbReference type="AlphaFoldDB" id="A0A9E7G3J2"/>
<dbReference type="CDD" id="cd00051">
    <property type="entry name" value="EFh"/>
    <property type="match status" value="2"/>
</dbReference>
<keyword evidence="10" id="KW-0175">Coiled coil</keyword>
<dbReference type="Pfam" id="PF13499">
    <property type="entry name" value="EF-hand_7"/>
    <property type="match status" value="2"/>
</dbReference>
<name>A0A9E7G3J2_9LILI</name>
<keyword evidence="7" id="KW-0677">Repeat</keyword>
<dbReference type="PANTHER" id="PTHR19321">
    <property type="entry name" value="PROTEIN REGULATOR OF CYTOKINESIS 1 PRC1-RELATED"/>
    <property type="match status" value="1"/>
</dbReference>
<feature type="coiled-coil region" evidence="10">
    <location>
        <begin position="517"/>
        <end position="551"/>
    </location>
</feature>
<dbReference type="SUPFAM" id="SSF47473">
    <property type="entry name" value="EF-hand"/>
    <property type="match status" value="1"/>
</dbReference>
<feature type="domain" description="EF-hand" evidence="12">
    <location>
        <begin position="85"/>
        <end position="120"/>
    </location>
</feature>
<dbReference type="FunFam" id="1.20.58.1520:FF:000002">
    <property type="entry name" value="65-kDa microtubule-associated protein 6"/>
    <property type="match status" value="1"/>
</dbReference>
<feature type="domain" description="EF-hand" evidence="12">
    <location>
        <begin position="164"/>
        <end position="199"/>
    </location>
</feature>
<feature type="compositionally biased region" description="Low complexity" evidence="11">
    <location>
        <begin position="885"/>
        <end position="898"/>
    </location>
</feature>
<dbReference type="InterPro" id="IPR002048">
    <property type="entry name" value="EF_hand_dom"/>
</dbReference>
<dbReference type="PANTHER" id="PTHR19321:SF7">
    <property type="entry name" value="65-KDA MICROTUBULE-ASSOCIATED PROTEIN 3"/>
    <property type="match status" value="1"/>
</dbReference>
<evidence type="ECO:0000256" key="3">
    <source>
        <dbReference type="ARBA" id="ARBA00006187"/>
    </source>
</evidence>
<feature type="region of interest" description="Disordered" evidence="11">
    <location>
        <begin position="882"/>
        <end position="903"/>
    </location>
</feature>
<evidence type="ECO:0000256" key="4">
    <source>
        <dbReference type="ARBA" id="ARBA00022490"/>
    </source>
</evidence>
<dbReference type="PROSITE" id="PS50222">
    <property type="entry name" value="EF_HAND_2"/>
    <property type="match status" value="4"/>
</dbReference>
<evidence type="ECO:0000256" key="9">
    <source>
        <dbReference type="ARBA" id="ARBA00023242"/>
    </source>
</evidence>
<dbReference type="InterPro" id="IPR011992">
    <property type="entry name" value="EF-hand-dom_pair"/>
</dbReference>
<keyword evidence="5" id="KW-0597">Phosphoprotein</keyword>
<comment type="similarity">
    <text evidence="3">Belongs to the MAP65/ASE1 family.</text>
</comment>
<dbReference type="GO" id="GO:0000226">
    <property type="term" value="P:microtubule cytoskeleton organization"/>
    <property type="evidence" value="ECO:0007669"/>
    <property type="project" value="InterPro"/>
</dbReference>
<dbReference type="PROSITE" id="PS00018">
    <property type="entry name" value="EF_HAND_1"/>
    <property type="match status" value="4"/>
</dbReference>
<dbReference type="GO" id="GO:0005737">
    <property type="term" value="C:cytoplasm"/>
    <property type="evidence" value="ECO:0007669"/>
    <property type="project" value="UniProtKB-SubCell"/>
</dbReference>
<reference evidence="13" key="1">
    <citation type="submission" date="2022-05" db="EMBL/GenBank/DDBJ databases">
        <title>The Musa troglodytarum L. genome provides insights into the mechanism of non-climacteric behaviour and enrichment of carotenoids.</title>
        <authorList>
            <person name="Wang J."/>
        </authorList>
    </citation>
    <scope>NUCLEOTIDE SEQUENCE</scope>
    <source>
        <tissue evidence="13">Leaf</tissue>
    </source>
</reference>
<accession>A0A9E7G3J2</accession>
<keyword evidence="8" id="KW-0106">Calcium</keyword>
<evidence type="ECO:0000256" key="10">
    <source>
        <dbReference type="SAM" id="Coils"/>
    </source>
</evidence>
<comment type="subcellular location">
    <subcellularLocation>
        <location evidence="2">Cytoplasm</location>
    </subcellularLocation>
    <subcellularLocation>
        <location evidence="1">Nucleus</location>
    </subcellularLocation>
</comment>
<evidence type="ECO:0000313" key="13">
    <source>
        <dbReference type="EMBL" id="URE07526.1"/>
    </source>
</evidence>
<dbReference type="GO" id="GO:0008017">
    <property type="term" value="F:microtubule binding"/>
    <property type="evidence" value="ECO:0007669"/>
    <property type="project" value="InterPro"/>
</dbReference>
<evidence type="ECO:0000256" key="2">
    <source>
        <dbReference type="ARBA" id="ARBA00004496"/>
    </source>
</evidence>
<dbReference type="FunFam" id="1.10.238.10:FF:000178">
    <property type="entry name" value="Calmodulin-2 A"/>
    <property type="match status" value="1"/>
</dbReference>
<evidence type="ECO:0000256" key="11">
    <source>
        <dbReference type="SAM" id="MobiDB-lite"/>
    </source>
</evidence>
<evidence type="ECO:0000256" key="1">
    <source>
        <dbReference type="ARBA" id="ARBA00004123"/>
    </source>
</evidence>
<evidence type="ECO:0000256" key="5">
    <source>
        <dbReference type="ARBA" id="ARBA00022553"/>
    </source>
</evidence>
<organism evidence="13 14">
    <name type="scientific">Musa troglodytarum</name>
    <name type="common">fe'i banana</name>
    <dbReference type="NCBI Taxonomy" id="320322"/>
    <lineage>
        <taxon>Eukaryota</taxon>
        <taxon>Viridiplantae</taxon>
        <taxon>Streptophyta</taxon>
        <taxon>Embryophyta</taxon>
        <taxon>Tracheophyta</taxon>
        <taxon>Spermatophyta</taxon>
        <taxon>Magnoliopsida</taxon>
        <taxon>Liliopsida</taxon>
        <taxon>Zingiberales</taxon>
        <taxon>Musaceae</taxon>
        <taxon>Musa</taxon>
    </lineage>
</organism>
<evidence type="ECO:0000256" key="7">
    <source>
        <dbReference type="ARBA" id="ARBA00022737"/>
    </source>
</evidence>
<evidence type="ECO:0000259" key="12">
    <source>
        <dbReference type="PROSITE" id="PS50222"/>
    </source>
</evidence>
<feature type="coiled-coil region" evidence="10">
    <location>
        <begin position="255"/>
        <end position="282"/>
    </location>
</feature>
<dbReference type="GO" id="GO:0005509">
    <property type="term" value="F:calcium ion binding"/>
    <property type="evidence" value="ECO:0007669"/>
    <property type="project" value="InterPro"/>
</dbReference>
<keyword evidence="4" id="KW-0963">Cytoplasm</keyword>